<organism evidence="2 3">
    <name type="scientific">Cupriavidus gilardii J11</name>
    <dbReference type="NCBI Taxonomy" id="936133"/>
    <lineage>
        <taxon>Bacteria</taxon>
        <taxon>Pseudomonadati</taxon>
        <taxon>Pseudomonadota</taxon>
        <taxon>Betaproteobacteria</taxon>
        <taxon>Burkholderiales</taxon>
        <taxon>Burkholderiaceae</taxon>
        <taxon>Cupriavidus</taxon>
    </lineage>
</organism>
<dbReference type="AlphaFoldDB" id="A0A562BQ31"/>
<keyword evidence="3" id="KW-1185">Reference proteome</keyword>
<dbReference type="OrthoDB" id="236897at2"/>
<dbReference type="InterPro" id="IPR011009">
    <property type="entry name" value="Kinase-like_dom_sf"/>
</dbReference>
<sequence length="341" mass="37683">MLIAPPIPLDTIAEGLMEGYGLRATDIVFLPRGGDPDAAAYRVVDACGDVFFLKLRAAQPRAESTGIPDYLRTRMGLSSVMAPLRTMDRRISVSRHNQEWLLFPFVAGQDGFARALSAAQWRQLGQTLARLHCARLPEQWRDALPRDSFAAGRRDDVRRHHAKVLHGAMKGDAIVGDFAALWNAQREAIALAIQWAAALADRIKAMHLPLVPCHADLHAGNVIVGDDGAISIVDWDTVIMAPRERDCMFIGAGVGGVWNRREEHDWFFEGYGDTALCEDAIRYYRFQRIVTDLAEFVDIVCARNAGDADRLQAVQWMGEMFAPGNVFECALRGAAAVRCPG</sequence>
<evidence type="ECO:0000259" key="1">
    <source>
        <dbReference type="Pfam" id="PF01636"/>
    </source>
</evidence>
<dbReference type="InterPro" id="IPR002575">
    <property type="entry name" value="Aminoglycoside_PTrfase"/>
</dbReference>
<accession>A0A562BQ31</accession>
<comment type="caution">
    <text evidence="2">The sequence shown here is derived from an EMBL/GenBank/DDBJ whole genome shotgun (WGS) entry which is preliminary data.</text>
</comment>
<evidence type="ECO:0000313" key="2">
    <source>
        <dbReference type="EMBL" id="TWG87281.1"/>
    </source>
</evidence>
<evidence type="ECO:0000313" key="3">
    <source>
        <dbReference type="Proteomes" id="UP000318141"/>
    </source>
</evidence>
<dbReference type="Gene3D" id="1.20.58.840">
    <property type="match status" value="1"/>
</dbReference>
<dbReference type="GO" id="GO:0016740">
    <property type="term" value="F:transferase activity"/>
    <property type="evidence" value="ECO:0007669"/>
    <property type="project" value="UniProtKB-KW"/>
</dbReference>
<dbReference type="EMBL" id="VLJN01000010">
    <property type="protein sequence ID" value="TWG87281.1"/>
    <property type="molecule type" value="Genomic_DNA"/>
</dbReference>
<dbReference type="Gene3D" id="3.30.200.20">
    <property type="entry name" value="Phosphorylase Kinase, domain 1"/>
    <property type="match status" value="1"/>
</dbReference>
<dbReference type="Pfam" id="PF01636">
    <property type="entry name" value="APH"/>
    <property type="match status" value="1"/>
</dbReference>
<dbReference type="Gene3D" id="1.10.510.10">
    <property type="entry name" value="Transferase(Phosphotransferase) domain 1"/>
    <property type="match status" value="1"/>
</dbReference>
<feature type="domain" description="Aminoglycoside phosphotransferase" evidence="1">
    <location>
        <begin position="40"/>
        <end position="270"/>
    </location>
</feature>
<keyword evidence="2" id="KW-0808">Transferase</keyword>
<dbReference type="Proteomes" id="UP000318141">
    <property type="component" value="Unassembled WGS sequence"/>
</dbReference>
<dbReference type="SUPFAM" id="SSF56112">
    <property type="entry name" value="Protein kinase-like (PK-like)"/>
    <property type="match status" value="1"/>
</dbReference>
<gene>
    <name evidence="2" type="ORF">L602_001800000900</name>
</gene>
<proteinExistence type="predicted"/>
<name>A0A562BQ31_9BURK</name>
<protein>
    <submittedName>
        <fullName evidence="2">Spectinomycin phosphotransferase</fullName>
    </submittedName>
</protein>
<reference evidence="2 3" key="1">
    <citation type="submission" date="2019-07" db="EMBL/GenBank/DDBJ databases">
        <title>Genome sequencing of lignin-degrading bacterial isolates.</title>
        <authorList>
            <person name="Gladden J."/>
        </authorList>
    </citation>
    <scope>NUCLEOTIDE SEQUENCE [LARGE SCALE GENOMIC DNA]</scope>
    <source>
        <strain evidence="2 3">J11</strain>
    </source>
</reference>